<protein>
    <submittedName>
        <fullName evidence="1">Uncharacterized protein</fullName>
    </submittedName>
</protein>
<dbReference type="EMBL" id="CM009301">
    <property type="protein sequence ID" value="KAI9384213.1"/>
    <property type="molecule type" value="Genomic_DNA"/>
</dbReference>
<evidence type="ECO:0000313" key="1">
    <source>
        <dbReference type="EMBL" id="KAI9384213.1"/>
    </source>
</evidence>
<accession>A0ACC0S5A3</accession>
<keyword evidence="2" id="KW-1185">Reference proteome</keyword>
<dbReference type="Proteomes" id="UP000006729">
    <property type="component" value="Chromosome 12"/>
</dbReference>
<evidence type="ECO:0000313" key="2">
    <source>
        <dbReference type="Proteomes" id="UP000006729"/>
    </source>
</evidence>
<gene>
    <name evidence="1" type="ORF">POPTR_012G024801v4</name>
</gene>
<name>A0ACC0S5A3_POPTR</name>
<organism evidence="1 2">
    <name type="scientific">Populus trichocarpa</name>
    <name type="common">Western balsam poplar</name>
    <name type="synonym">Populus balsamifera subsp. trichocarpa</name>
    <dbReference type="NCBI Taxonomy" id="3694"/>
    <lineage>
        <taxon>Eukaryota</taxon>
        <taxon>Viridiplantae</taxon>
        <taxon>Streptophyta</taxon>
        <taxon>Embryophyta</taxon>
        <taxon>Tracheophyta</taxon>
        <taxon>Spermatophyta</taxon>
        <taxon>Magnoliopsida</taxon>
        <taxon>eudicotyledons</taxon>
        <taxon>Gunneridae</taxon>
        <taxon>Pentapetalae</taxon>
        <taxon>rosids</taxon>
        <taxon>fabids</taxon>
        <taxon>Malpighiales</taxon>
        <taxon>Salicaceae</taxon>
        <taxon>Saliceae</taxon>
        <taxon>Populus</taxon>
    </lineage>
</organism>
<proteinExistence type="predicted"/>
<reference evidence="1 2" key="1">
    <citation type="journal article" date="2006" name="Science">
        <title>The genome of black cottonwood, Populus trichocarpa (Torr. &amp; Gray).</title>
        <authorList>
            <person name="Tuskan G.A."/>
            <person name="Difazio S."/>
            <person name="Jansson S."/>
            <person name="Bohlmann J."/>
            <person name="Grigoriev I."/>
            <person name="Hellsten U."/>
            <person name="Putnam N."/>
            <person name="Ralph S."/>
            <person name="Rombauts S."/>
            <person name="Salamov A."/>
            <person name="Schein J."/>
            <person name="Sterck L."/>
            <person name="Aerts A."/>
            <person name="Bhalerao R.R."/>
            <person name="Bhalerao R.P."/>
            <person name="Blaudez D."/>
            <person name="Boerjan W."/>
            <person name="Brun A."/>
            <person name="Brunner A."/>
            <person name="Busov V."/>
            <person name="Campbell M."/>
            <person name="Carlson J."/>
            <person name="Chalot M."/>
            <person name="Chapman J."/>
            <person name="Chen G.L."/>
            <person name="Cooper D."/>
            <person name="Coutinho P.M."/>
            <person name="Couturier J."/>
            <person name="Covert S."/>
            <person name="Cronk Q."/>
            <person name="Cunningham R."/>
            <person name="Davis J."/>
            <person name="Degroeve S."/>
            <person name="Dejardin A."/>
            <person name="Depamphilis C."/>
            <person name="Detter J."/>
            <person name="Dirks B."/>
            <person name="Dubchak I."/>
            <person name="Duplessis S."/>
            <person name="Ehlting J."/>
            <person name="Ellis B."/>
            <person name="Gendler K."/>
            <person name="Goodstein D."/>
            <person name="Gribskov M."/>
            <person name="Grimwood J."/>
            <person name="Groover A."/>
            <person name="Gunter L."/>
            <person name="Hamberger B."/>
            <person name="Heinze B."/>
            <person name="Helariutta Y."/>
            <person name="Henrissat B."/>
            <person name="Holligan D."/>
            <person name="Holt R."/>
            <person name="Huang W."/>
            <person name="Islam-Faridi N."/>
            <person name="Jones S."/>
            <person name="Jones-Rhoades M."/>
            <person name="Jorgensen R."/>
            <person name="Joshi C."/>
            <person name="Kangasjarvi J."/>
            <person name="Karlsson J."/>
            <person name="Kelleher C."/>
            <person name="Kirkpatrick R."/>
            <person name="Kirst M."/>
            <person name="Kohler A."/>
            <person name="Kalluri U."/>
            <person name="Larimer F."/>
            <person name="Leebens-Mack J."/>
            <person name="Leple J.C."/>
            <person name="Locascio P."/>
            <person name="Lou Y."/>
            <person name="Lucas S."/>
            <person name="Martin F."/>
            <person name="Montanini B."/>
            <person name="Napoli C."/>
            <person name="Nelson D.R."/>
            <person name="Nelson C."/>
            <person name="Nieminen K."/>
            <person name="Nilsson O."/>
            <person name="Pereda V."/>
            <person name="Peter G."/>
            <person name="Philippe R."/>
            <person name="Pilate G."/>
            <person name="Poliakov A."/>
            <person name="Razumovskaya J."/>
            <person name="Richardson P."/>
            <person name="Rinaldi C."/>
            <person name="Ritland K."/>
            <person name="Rouze P."/>
            <person name="Ryaboy D."/>
            <person name="Schmutz J."/>
            <person name="Schrader J."/>
            <person name="Segerman B."/>
            <person name="Shin H."/>
            <person name="Siddiqui A."/>
            <person name="Sterky F."/>
            <person name="Terry A."/>
            <person name="Tsai C.J."/>
            <person name="Uberbacher E."/>
            <person name="Unneberg P."/>
            <person name="Vahala J."/>
            <person name="Wall K."/>
            <person name="Wessler S."/>
            <person name="Yang G."/>
            <person name="Yin T."/>
            <person name="Douglas C."/>
            <person name="Marra M."/>
            <person name="Sandberg G."/>
            <person name="Van de Peer Y."/>
            <person name="Rokhsar D."/>
        </authorList>
    </citation>
    <scope>NUCLEOTIDE SEQUENCE [LARGE SCALE GENOMIC DNA]</scope>
    <source>
        <strain evidence="2">cv. Nisqually</strain>
    </source>
</reference>
<comment type="caution">
    <text evidence="1">The sequence shown here is derived from an EMBL/GenBank/DDBJ whole genome shotgun (WGS) entry which is preliminary data.</text>
</comment>
<sequence length="69" mass="7662">MLHDSDQVSGAQQTIPNTLKLHLLHITLVLAKTWSLTKPPLILYLCLKYSNLLGLQFFLGGLLGLCCQI</sequence>